<accession>A0A078KN33</accession>
<dbReference type="Proteomes" id="UP000044071">
    <property type="component" value="Unassembled WGS sequence"/>
</dbReference>
<feature type="transmembrane region" description="Helical" evidence="1">
    <location>
        <begin position="105"/>
        <end position="134"/>
    </location>
</feature>
<sequence>MQHRIDRETISGSNEGVSVGGLFSAGAQVGGMVFKKAPGFFTPFQNPLKNPYDLGLALISPIVGPIILGGLTAIAGFVVAAAATVAIGSLLVGLCALPFNEDFAGAALGLAFAAGAVTLFATVATALLAFLTVIAEPLAIASLVTRSGATIANAFGCLPDDEEETVRYEHVSSPY</sequence>
<keyword evidence="3" id="KW-1185">Reference proteome</keyword>
<name>A0A078KN33_9GAMM</name>
<dbReference type="EMBL" id="CCSB01000001">
    <property type="protein sequence ID" value="CDZ75775.1"/>
    <property type="molecule type" value="Genomic_DNA"/>
</dbReference>
<dbReference type="AlphaFoldDB" id="A0A078KN33"/>
<feature type="transmembrane region" description="Helical" evidence="1">
    <location>
        <begin position="66"/>
        <end position="99"/>
    </location>
</feature>
<reference evidence="2 3" key="1">
    <citation type="submission" date="2014-06" db="EMBL/GenBank/DDBJ databases">
        <authorList>
            <person name="Urmite Genomes Urmite Genomes"/>
        </authorList>
    </citation>
    <scope>NUCLEOTIDE SEQUENCE [LARGE SCALE GENOMIC DNA]</scope>
</reference>
<keyword evidence="1" id="KW-0812">Transmembrane</keyword>
<dbReference type="eggNOG" id="ENOG5031SG2">
    <property type="taxonomic scope" value="Bacteria"/>
</dbReference>
<evidence type="ECO:0000256" key="1">
    <source>
        <dbReference type="SAM" id="Phobius"/>
    </source>
</evidence>
<gene>
    <name evidence="2" type="ORF">BN59_00033</name>
</gene>
<keyword evidence="1" id="KW-0472">Membrane</keyword>
<evidence type="ECO:0000313" key="3">
    <source>
        <dbReference type="Proteomes" id="UP000044071"/>
    </source>
</evidence>
<proteinExistence type="predicted"/>
<evidence type="ECO:0000313" key="2">
    <source>
        <dbReference type="EMBL" id="CDZ75775.1"/>
    </source>
</evidence>
<organism evidence="2 3">
    <name type="scientific">Legionella massiliensis</name>
    <dbReference type="NCBI Taxonomy" id="1034943"/>
    <lineage>
        <taxon>Bacteria</taxon>
        <taxon>Pseudomonadati</taxon>
        <taxon>Pseudomonadota</taxon>
        <taxon>Gammaproteobacteria</taxon>
        <taxon>Legionellales</taxon>
        <taxon>Legionellaceae</taxon>
        <taxon>Legionella</taxon>
    </lineage>
</organism>
<dbReference type="RefSeq" id="WP_052403052.1">
    <property type="nucleotide sequence ID" value="NZ_CCVW01000001.1"/>
</dbReference>
<keyword evidence="1" id="KW-1133">Transmembrane helix</keyword>
<protein>
    <submittedName>
        <fullName evidence="2">Uncharacterized protein</fullName>
    </submittedName>
</protein>